<feature type="transmembrane region" description="Helical" evidence="1">
    <location>
        <begin position="533"/>
        <end position="553"/>
    </location>
</feature>
<protein>
    <submittedName>
        <fullName evidence="2">Multidrug resistance protein MdtC</fullName>
    </submittedName>
</protein>
<dbReference type="PANTHER" id="PTHR32063:SF0">
    <property type="entry name" value="SWARMING MOTILITY PROTEIN SWRC"/>
    <property type="match status" value="1"/>
</dbReference>
<feature type="transmembrane region" description="Helical" evidence="1">
    <location>
        <begin position="884"/>
        <end position="902"/>
    </location>
</feature>
<dbReference type="EMBL" id="CAADRM010000105">
    <property type="protein sequence ID" value="VFU15395.1"/>
    <property type="molecule type" value="Genomic_DNA"/>
</dbReference>
<keyword evidence="1" id="KW-0812">Transmembrane</keyword>
<accession>A0A485M1C9</accession>
<sequence>MNIIRLFINRPVTTLMMVLVFVVLGVISYLRLNVDLFPDVDLPIVLITQVYEGAAPEEIEIQIVKEVEDAVSNISDIKHINSKIYENYALTIIEFNYGVDPDIKAIEVKDKVDAIIKDLPEDADKPVIEKFDPFDEPTLSVALFSDSAPIHKIYEYADDVLKDKFSQVGGVASVEVVGGKERQINVRADLPKLMNYGISLTDVAAAIRARNLDVPAGSMDRGTFEIGVRLKGQFQTVQEIEDMHLSVEKRGIFQLKDVARVEDGFKDITSAARFNGREAVILDIFKQTDSNVVQTADGVYKVLEEVKASLPEGLMAELSWDNTDFIRESISDAISSIFLGVVLTTIVLFLFLGDFRMAMVAAVVIPTSIISSFIIMQAMGFTLNIVTLMALGVSIGALVANAIVIIENIYKHVLGHDDPKEGAVRGTWEVLVAVLASAGTNIVVFIPIAFMKGVFGQVFFPFGITVVAATVFSIIASFSLTPMLSYFAMRNTKDLEKGWGVIGPRLRFFARGVEKVREEYLNLLDVCLRWRKLTIVFTLLIFAGSVMVMRYVGGEPFPYSDSSEITINAELPQDASIEASTMVMHRIEEVVKTLPELKDYSSTVGGKNRGINELRIHARLVDANTRSRNDREISESLVEPMCTIPDLNFSITAGRSFGSEGDMDIELYGPDYPELVEISARVQEIMNETGNYQSIISSYKTPRREMRFVSDPFKSTVYGGKNAALGEMLRTAIEGDSSSLFRQGGREYDINVALDEQYTGSINLLGAILVPLGKDKELFPINKVGEFVPARAEASIERKDKERKITLTSYLSRLSLTENMAILKEKFDSLDLKPGYRIEFAGDVEINEELSEAVSEAFIIATILTFMLLAAILNSFIHPFTIMLTVPLGLAGVFYALFFSGITMNMMAMMAMVMLVGIVVNGAILIIDAAMSMIKGGTDIVTSVKEACSEKFRPIVMSNLAIICGLLPQAFGGSGASFRSALAIPTIGGIVVSTLFTMFFIPVIFSYMERLRRIRMP</sequence>
<dbReference type="Pfam" id="PF00873">
    <property type="entry name" value="ACR_tran"/>
    <property type="match status" value="1"/>
</dbReference>
<dbReference type="Gene3D" id="3.30.70.1430">
    <property type="entry name" value="Multidrug efflux transporter AcrB pore domain"/>
    <property type="match status" value="2"/>
</dbReference>
<dbReference type="Gene3D" id="3.30.70.1320">
    <property type="entry name" value="Multidrug efflux transporter AcrB pore domain like"/>
    <property type="match status" value="1"/>
</dbReference>
<evidence type="ECO:0000313" key="2">
    <source>
        <dbReference type="EMBL" id="VFU15395.1"/>
    </source>
</evidence>
<organism evidence="2">
    <name type="scientific">anaerobic digester metagenome</name>
    <dbReference type="NCBI Taxonomy" id="1263854"/>
    <lineage>
        <taxon>unclassified sequences</taxon>
        <taxon>metagenomes</taxon>
        <taxon>ecological metagenomes</taxon>
    </lineage>
</organism>
<dbReference type="SUPFAM" id="SSF82866">
    <property type="entry name" value="Multidrug efflux transporter AcrB transmembrane domain"/>
    <property type="match status" value="2"/>
</dbReference>
<feature type="transmembrane region" description="Helical" evidence="1">
    <location>
        <begin position="857"/>
        <end position="877"/>
    </location>
</feature>
<evidence type="ECO:0000256" key="1">
    <source>
        <dbReference type="SAM" id="Phobius"/>
    </source>
</evidence>
<dbReference type="Gene3D" id="3.30.2090.10">
    <property type="entry name" value="Multidrug efflux transporter AcrB TolC docking domain, DN and DC subdomains"/>
    <property type="match status" value="2"/>
</dbReference>
<dbReference type="Gene3D" id="3.30.70.1440">
    <property type="entry name" value="Multidrug efflux transporter AcrB pore domain"/>
    <property type="match status" value="1"/>
</dbReference>
<reference evidence="2" key="1">
    <citation type="submission" date="2019-03" db="EMBL/GenBank/DDBJ databases">
        <authorList>
            <person name="Hao L."/>
        </authorList>
    </citation>
    <scope>NUCLEOTIDE SEQUENCE</scope>
</reference>
<dbReference type="AlphaFoldDB" id="A0A485M1C9"/>
<feature type="transmembrane region" description="Helical" evidence="1">
    <location>
        <begin position="359"/>
        <end position="379"/>
    </location>
</feature>
<feature type="transmembrane region" description="Helical" evidence="1">
    <location>
        <begin position="908"/>
        <end position="931"/>
    </location>
</feature>
<keyword evidence="1" id="KW-0472">Membrane</keyword>
<name>A0A485M1C9_9ZZZZ</name>
<dbReference type="InterPro" id="IPR001036">
    <property type="entry name" value="Acrflvin-R"/>
</dbReference>
<gene>
    <name evidence="2" type="primary">mdtC</name>
    <name evidence="2" type="ORF">SCFA_410047</name>
</gene>
<proteinExistence type="predicted"/>
<feature type="transmembrane region" description="Helical" evidence="1">
    <location>
        <begin position="430"/>
        <end position="450"/>
    </location>
</feature>
<dbReference type="InterPro" id="IPR027463">
    <property type="entry name" value="AcrB_DN_DC_subdom"/>
</dbReference>
<dbReference type="Gene3D" id="1.20.1640.10">
    <property type="entry name" value="Multidrug efflux transporter AcrB transmembrane domain"/>
    <property type="match status" value="2"/>
</dbReference>
<dbReference type="GO" id="GO:0042910">
    <property type="term" value="F:xenobiotic transmembrane transporter activity"/>
    <property type="evidence" value="ECO:0007669"/>
    <property type="project" value="TreeGrafter"/>
</dbReference>
<dbReference type="SUPFAM" id="SSF82714">
    <property type="entry name" value="Multidrug efflux transporter AcrB TolC docking domain, DN and DC subdomains"/>
    <property type="match status" value="1"/>
</dbReference>
<feature type="transmembrane region" description="Helical" evidence="1">
    <location>
        <begin position="952"/>
        <end position="971"/>
    </location>
</feature>
<dbReference type="PRINTS" id="PR00702">
    <property type="entry name" value="ACRIFLAVINRP"/>
</dbReference>
<feature type="transmembrane region" description="Helical" evidence="1">
    <location>
        <begin position="462"/>
        <end position="487"/>
    </location>
</feature>
<feature type="transmembrane region" description="Helical" evidence="1">
    <location>
        <begin position="983"/>
        <end position="1007"/>
    </location>
</feature>
<feature type="transmembrane region" description="Helical" evidence="1">
    <location>
        <begin position="385"/>
        <end position="410"/>
    </location>
</feature>
<dbReference type="GO" id="GO:0005886">
    <property type="term" value="C:plasma membrane"/>
    <property type="evidence" value="ECO:0007669"/>
    <property type="project" value="TreeGrafter"/>
</dbReference>
<feature type="transmembrane region" description="Helical" evidence="1">
    <location>
        <begin position="333"/>
        <end position="352"/>
    </location>
</feature>
<keyword evidence="1" id="KW-1133">Transmembrane helix</keyword>
<dbReference type="SUPFAM" id="SSF82693">
    <property type="entry name" value="Multidrug efflux transporter AcrB pore domain, PN1, PN2, PC1 and PC2 subdomains"/>
    <property type="match status" value="3"/>
</dbReference>
<dbReference type="PANTHER" id="PTHR32063">
    <property type="match status" value="1"/>
</dbReference>
<feature type="transmembrane region" description="Helical" evidence="1">
    <location>
        <begin position="12"/>
        <end position="32"/>
    </location>
</feature>